<dbReference type="InterPro" id="IPR052342">
    <property type="entry name" value="MCH/BMMD"/>
</dbReference>
<name>A0A2N7VRT7_9BURK</name>
<accession>A0A2N7VRT7</accession>
<evidence type="ECO:0000259" key="1">
    <source>
        <dbReference type="Pfam" id="PF01575"/>
    </source>
</evidence>
<dbReference type="Gene3D" id="3.10.129.10">
    <property type="entry name" value="Hotdog Thioesterase"/>
    <property type="match status" value="1"/>
</dbReference>
<dbReference type="CDD" id="cd03454">
    <property type="entry name" value="YdeM"/>
    <property type="match status" value="1"/>
</dbReference>
<dbReference type="PANTHER" id="PTHR43664">
    <property type="entry name" value="MONOAMINE OXIDASE-RELATED"/>
    <property type="match status" value="1"/>
</dbReference>
<dbReference type="EMBL" id="PNYB01000020">
    <property type="protein sequence ID" value="PMS19877.1"/>
    <property type="molecule type" value="Genomic_DNA"/>
</dbReference>
<dbReference type="InterPro" id="IPR002539">
    <property type="entry name" value="MaoC-like_dom"/>
</dbReference>
<sequence>MGFSYEDWEVGSRIEVGTHTFTAQEIVEFAERFDPQPFHIDEAAAQASPFGGLIASGWHTCSVMMGMLVRNVLGGSTSLGSPGIEEIRWLKPVRAGDTLRMFNAVLAKRVSASRPDRGIVTTLWEGVNQADETVVTVRSNVLFGMRHPQAASGGAPA</sequence>
<evidence type="ECO:0000313" key="3">
    <source>
        <dbReference type="Proteomes" id="UP000235347"/>
    </source>
</evidence>
<protein>
    <submittedName>
        <fullName evidence="2">Dehydratase</fullName>
    </submittedName>
</protein>
<comment type="caution">
    <text evidence="2">The sequence shown here is derived from an EMBL/GenBank/DDBJ whole genome shotgun (WGS) entry which is preliminary data.</text>
</comment>
<feature type="domain" description="MaoC-like" evidence="1">
    <location>
        <begin position="19"/>
        <end position="112"/>
    </location>
</feature>
<keyword evidence="3" id="KW-1185">Reference proteome</keyword>
<dbReference type="PANTHER" id="PTHR43664:SF1">
    <property type="entry name" value="BETA-METHYLMALYL-COA DEHYDRATASE"/>
    <property type="match status" value="1"/>
</dbReference>
<dbReference type="AlphaFoldDB" id="A0A2N7VRT7"/>
<dbReference type="InterPro" id="IPR029069">
    <property type="entry name" value="HotDog_dom_sf"/>
</dbReference>
<proteinExistence type="predicted"/>
<evidence type="ECO:0000313" key="2">
    <source>
        <dbReference type="EMBL" id="PMS19877.1"/>
    </source>
</evidence>
<gene>
    <name evidence="2" type="ORF">C0Z19_20645</name>
</gene>
<dbReference type="SUPFAM" id="SSF54637">
    <property type="entry name" value="Thioesterase/thiol ester dehydrase-isomerase"/>
    <property type="match status" value="1"/>
</dbReference>
<reference evidence="2 3" key="1">
    <citation type="submission" date="2018-01" db="EMBL/GenBank/DDBJ databases">
        <title>Whole genome analyses suggest that Burkholderia sensu lato contains two further novel genera in the rhizoxinica-symbiotica group Mycetohabitans gen. nov., and Trinickia gen. nov.: implications for the evolution of diazotrophy and nodulation in the Burkholderiaceae.</title>
        <authorList>
            <person name="Estrada-de los Santos P."/>
            <person name="Palmer M."/>
            <person name="Chavez-Ramirez B."/>
            <person name="Beukes C."/>
            <person name="Steenkamp E.T."/>
            <person name="Hirsch A.M."/>
            <person name="Manyaka P."/>
            <person name="Maluk M."/>
            <person name="Lafos M."/>
            <person name="Crook M."/>
            <person name="Gross E."/>
            <person name="Simon M.F."/>
            <person name="Bueno dos Reis Junior F."/>
            <person name="Poole P.S."/>
            <person name="Venter S.N."/>
            <person name="James E.K."/>
        </authorList>
    </citation>
    <scope>NUCLEOTIDE SEQUENCE [LARGE SCALE GENOMIC DNA]</scope>
    <source>
        <strain evidence="2 3">GP25-8</strain>
    </source>
</reference>
<dbReference type="RefSeq" id="WP_102611698.1">
    <property type="nucleotide sequence ID" value="NZ_CADIKD010000009.1"/>
</dbReference>
<dbReference type="Proteomes" id="UP000235347">
    <property type="component" value="Unassembled WGS sequence"/>
</dbReference>
<dbReference type="Pfam" id="PF01575">
    <property type="entry name" value="MaoC_dehydratas"/>
    <property type="match status" value="1"/>
</dbReference>
<organism evidence="2 3">
    <name type="scientific">Trinickia soli</name>
    <dbReference type="NCBI Taxonomy" id="380675"/>
    <lineage>
        <taxon>Bacteria</taxon>
        <taxon>Pseudomonadati</taxon>
        <taxon>Pseudomonadota</taxon>
        <taxon>Betaproteobacteria</taxon>
        <taxon>Burkholderiales</taxon>
        <taxon>Burkholderiaceae</taxon>
        <taxon>Trinickia</taxon>
    </lineage>
</organism>